<evidence type="ECO:0000256" key="2">
    <source>
        <dbReference type="ARBA" id="ARBA00022449"/>
    </source>
</evidence>
<feature type="transmembrane region" description="Helical" evidence="7">
    <location>
        <begin position="196"/>
        <end position="215"/>
    </location>
</feature>
<dbReference type="Proteomes" id="UP000029640">
    <property type="component" value="Unassembled WGS sequence"/>
</dbReference>
<keyword evidence="4 7" id="KW-1133">Transmembrane helix</keyword>
<evidence type="ECO:0000256" key="1">
    <source>
        <dbReference type="ARBA" id="ARBA00004141"/>
    </source>
</evidence>
<dbReference type="GO" id="GO:0016020">
    <property type="term" value="C:membrane"/>
    <property type="evidence" value="ECO:0007669"/>
    <property type="project" value="UniProtKB-SubCell"/>
</dbReference>
<feature type="transmembrane region" description="Helical" evidence="7">
    <location>
        <begin position="277"/>
        <end position="307"/>
    </location>
</feature>
<dbReference type="InterPro" id="IPR038770">
    <property type="entry name" value="Na+/solute_symporter_sf"/>
</dbReference>
<keyword evidence="2" id="KW-0813">Transport</keyword>
<dbReference type="EMBL" id="AUVB01000085">
    <property type="protein sequence ID" value="KGE02772.1"/>
    <property type="molecule type" value="Genomic_DNA"/>
</dbReference>
<evidence type="ECO:0000313" key="10">
    <source>
        <dbReference type="Proteomes" id="UP000029640"/>
    </source>
</evidence>
<organism evidence="9 10">
    <name type="scientific">Pseudohaliea rubra DSM 19751</name>
    <dbReference type="NCBI Taxonomy" id="1265313"/>
    <lineage>
        <taxon>Bacteria</taxon>
        <taxon>Pseudomonadati</taxon>
        <taxon>Pseudomonadota</taxon>
        <taxon>Gammaproteobacteria</taxon>
        <taxon>Cellvibrionales</taxon>
        <taxon>Halieaceae</taxon>
        <taxon>Pseudohaliea</taxon>
    </lineage>
</organism>
<sequence length="397" mass="41021">MDNLATSPQLLLTLGGVFLLGLVTSTIGRRTFLPRVTLLLLFGVLIGDAGLGLIPPEVGELFPVVADMALVMVGFLLGGQLTPGQLRSTSAEVLAVSLSAALVTAAMVCAGLWALGLPLPVALLLGCIASATDAASVFDVVQETGSESRFSRGLLAMVALDDVWALVLFSAGMAVATAAMGAVGETGFVLTALRDVFGALFLGGALGVPAAYLTGRVRPGQPVLSEAVGLVFLCGGLALWLEVSFLIAAMTLGAVIANLARHHEYPFHAIEDIENPVLLLFFVLAGASLDVAALVQLGIIGVSYLGLRSLGKVVGARLGGLAVALDGRTARQLGYALLPQAGVAIGMALVAANHLPEYRTLLLTLVISSTVFFEIVGPVFSRRAVLRGRLHEPRPRS</sequence>
<keyword evidence="5" id="KW-0406">Ion transport</keyword>
<reference evidence="9 10" key="1">
    <citation type="journal article" date="2014" name="Genome Announc.">
        <title>Genome Sequence of Gammaproteobacterial Pseudohaliea rubra Type Strain DSM 19751, Isolated from Coastal Seawater of the Mediterranean Sea.</title>
        <authorList>
            <person name="Spring S."/>
            <person name="Fiebig A."/>
            <person name="Riedel T."/>
            <person name="Goker M."/>
            <person name="Klenk H.P."/>
        </authorList>
    </citation>
    <scope>NUCLEOTIDE SEQUENCE [LARGE SCALE GENOMIC DNA]</scope>
    <source>
        <strain evidence="9 10">DSM 19751</strain>
    </source>
</reference>
<feature type="transmembrane region" description="Helical" evidence="7">
    <location>
        <begin position="36"/>
        <end position="55"/>
    </location>
</feature>
<evidence type="ECO:0000259" key="8">
    <source>
        <dbReference type="Pfam" id="PF00999"/>
    </source>
</evidence>
<dbReference type="RefSeq" id="WP_035514198.1">
    <property type="nucleotide sequence ID" value="NZ_KN234747.1"/>
</dbReference>
<keyword evidence="2" id="KW-0050">Antiport</keyword>
<keyword evidence="6 7" id="KW-0472">Membrane</keyword>
<keyword evidence="10" id="KW-1185">Reference proteome</keyword>
<feature type="domain" description="Cation/H+ exchanger transmembrane" evidence="8">
    <location>
        <begin position="23"/>
        <end position="373"/>
    </location>
</feature>
<dbReference type="GO" id="GO:1902600">
    <property type="term" value="P:proton transmembrane transport"/>
    <property type="evidence" value="ECO:0007669"/>
    <property type="project" value="InterPro"/>
</dbReference>
<dbReference type="PANTHER" id="PTHR43021:SF2">
    <property type="entry name" value="CATION_H+ EXCHANGER DOMAIN-CONTAINING PROTEIN"/>
    <property type="match status" value="1"/>
</dbReference>
<feature type="transmembrane region" description="Helical" evidence="7">
    <location>
        <begin position="6"/>
        <end position="24"/>
    </location>
</feature>
<comment type="subcellular location">
    <subcellularLocation>
        <location evidence="1">Membrane</location>
        <topology evidence="1">Multi-pass membrane protein</topology>
    </subcellularLocation>
</comment>
<dbReference type="InterPro" id="IPR006153">
    <property type="entry name" value="Cation/H_exchanger_TM"/>
</dbReference>
<dbReference type="AlphaFoldDB" id="A0A095VMR0"/>
<comment type="caution">
    <text evidence="9">The sequence shown here is derived from an EMBL/GenBank/DDBJ whole genome shotgun (WGS) entry which is preliminary data.</text>
</comment>
<evidence type="ECO:0000256" key="7">
    <source>
        <dbReference type="SAM" id="Phobius"/>
    </source>
</evidence>
<dbReference type="GO" id="GO:0015297">
    <property type="term" value="F:antiporter activity"/>
    <property type="evidence" value="ECO:0007669"/>
    <property type="project" value="UniProtKB-KW"/>
</dbReference>
<evidence type="ECO:0000313" key="9">
    <source>
        <dbReference type="EMBL" id="KGE02772.1"/>
    </source>
</evidence>
<name>A0A095VMR0_9GAMM</name>
<dbReference type="PANTHER" id="PTHR43021">
    <property type="entry name" value="NA(+)/H(+) ANTIPORTER-RELATED"/>
    <property type="match status" value="1"/>
</dbReference>
<proteinExistence type="predicted"/>
<evidence type="ECO:0000256" key="6">
    <source>
        <dbReference type="ARBA" id="ARBA00023136"/>
    </source>
</evidence>
<evidence type="ECO:0000256" key="3">
    <source>
        <dbReference type="ARBA" id="ARBA00022692"/>
    </source>
</evidence>
<gene>
    <name evidence="9" type="ORF">HRUBRA_02750</name>
</gene>
<evidence type="ECO:0000256" key="5">
    <source>
        <dbReference type="ARBA" id="ARBA00023065"/>
    </source>
</evidence>
<feature type="transmembrane region" description="Helical" evidence="7">
    <location>
        <begin position="361"/>
        <end position="380"/>
    </location>
</feature>
<feature type="transmembrane region" description="Helical" evidence="7">
    <location>
        <begin position="153"/>
        <end position="176"/>
    </location>
</feature>
<feature type="transmembrane region" description="Helical" evidence="7">
    <location>
        <begin position="227"/>
        <end position="257"/>
    </location>
</feature>
<dbReference type="OrthoDB" id="9778229at2"/>
<feature type="transmembrane region" description="Helical" evidence="7">
    <location>
        <begin position="61"/>
        <end position="81"/>
    </location>
</feature>
<accession>A0A095VMR0</accession>
<protein>
    <submittedName>
        <fullName evidence="9">Na(+)/H(+) antiporter,-like protein</fullName>
    </submittedName>
</protein>
<dbReference type="Gene3D" id="1.20.1530.20">
    <property type="match status" value="1"/>
</dbReference>
<keyword evidence="3 7" id="KW-0812">Transmembrane</keyword>
<feature type="transmembrane region" description="Helical" evidence="7">
    <location>
        <begin position="93"/>
        <end position="115"/>
    </location>
</feature>
<dbReference type="Pfam" id="PF00999">
    <property type="entry name" value="Na_H_Exchanger"/>
    <property type="match status" value="1"/>
</dbReference>
<dbReference type="eggNOG" id="COG0025">
    <property type="taxonomic scope" value="Bacteria"/>
</dbReference>
<dbReference type="HOGENOM" id="CLU_031031_2_1_6"/>
<dbReference type="STRING" id="1265313.HRUBRA_02750"/>
<evidence type="ECO:0000256" key="4">
    <source>
        <dbReference type="ARBA" id="ARBA00022989"/>
    </source>
</evidence>